<reference evidence="1 2" key="1">
    <citation type="submission" date="2018-06" db="EMBL/GenBank/DDBJ databases">
        <title>Genomic Encyclopedia of Type Strains, Phase IV (KMG-IV): sequencing the most valuable type-strain genomes for metagenomic binning, comparative biology and taxonomic classification.</title>
        <authorList>
            <person name="Goeker M."/>
        </authorList>
    </citation>
    <scope>NUCLEOTIDE SEQUENCE [LARGE SCALE GENOMIC DNA]</scope>
    <source>
        <strain evidence="1 2">DSM 22112</strain>
    </source>
</reference>
<organism evidence="1 2">
    <name type="scientific">Alkalibaculum bacchi</name>
    <dbReference type="NCBI Taxonomy" id="645887"/>
    <lineage>
        <taxon>Bacteria</taxon>
        <taxon>Bacillati</taxon>
        <taxon>Bacillota</taxon>
        <taxon>Clostridia</taxon>
        <taxon>Eubacteriales</taxon>
        <taxon>Eubacteriaceae</taxon>
        <taxon>Alkalibaculum</taxon>
    </lineage>
</organism>
<keyword evidence="2" id="KW-1185">Reference proteome</keyword>
<proteinExistence type="predicted"/>
<name>A0A366IDG7_9FIRM</name>
<gene>
    <name evidence="1" type="ORF">DES36_102179</name>
</gene>
<evidence type="ECO:0000313" key="1">
    <source>
        <dbReference type="EMBL" id="RBP69035.1"/>
    </source>
</evidence>
<dbReference type="EMBL" id="QNRX01000002">
    <property type="protein sequence ID" value="RBP69035.1"/>
    <property type="molecule type" value="Genomic_DNA"/>
</dbReference>
<protein>
    <submittedName>
        <fullName evidence="1">Uncharacterized protein</fullName>
    </submittedName>
</protein>
<evidence type="ECO:0000313" key="2">
    <source>
        <dbReference type="Proteomes" id="UP000253490"/>
    </source>
</evidence>
<comment type="caution">
    <text evidence="1">The sequence shown here is derived from an EMBL/GenBank/DDBJ whole genome shotgun (WGS) entry which is preliminary data.</text>
</comment>
<accession>A0A366IDG7</accession>
<sequence>MESGMLNFITRTVEYHKYSITYLTFILLSVHCSSLSATLVRYRPKLLPSHPEQSEGSLQTNFTQFQNLKAENRVHKTEKSTSPLASMLLLTTLPPDHLKAFPGSYSASTLRTKQY</sequence>
<dbReference type="Proteomes" id="UP000253490">
    <property type="component" value="Unassembled WGS sequence"/>
</dbReference>
<dbReference type="AlphaFoldDB" id="A0A366IDG7"/>